<dbReference type="EMBL" id="CAKASE010000082">
    <property type="protein sequence ID" value="CAG9584341.1"/>
    <property type="molecule type" value="Genomic_DNA"/>
</dbReference>
<proteinExistence type="inferred from homology"/>
<dbReference type="Proteomes" id="UP000789524">
    <property type="component" value="Unassembled WGS sequence"/>
</dbReference>
<sequence length="406" mass="46182">MMMVIALIGGLQYGLWLMMDSSGWTENMEPVTSLVITAVVIICPVIFNLVVKLEHYSSRTSLYVCLVRTCVLHVSTTLMLMLYWTRGDRECWETRVGQESYRLIILDAFVSLILLPLVEVARGLMYKCKLTAAPQFDISSNSVSLMYNQCVLWFGLVFSPLLVVSVTIKYLLLFYIKKETALRTCYTGRKMFRAAQTQTVLVSLVSVSLFGSLFSLGSLFLTRGSHCGPLVSYEPVSSLLGIVLGLDRYRVLRNILNFVTRPGCIAFVLLALCACVYIMRAKSLARASSAEVLRRLRRLHAKDKEFLLKAIQKVADGEWLYSPKSECVEDSHTWRYLHEVRKPSNAGYHFDASRLSHSFAERPRSLHDNRPNSYHTERRNSNDGDTDRSFSWQGSSTYLNKEKNNL</sequence>
<keyword evidence="5 7" id="KW-0472">Membrane</keyword>
<name>A0A8J2R8W5_9NEOP</name>
<accession>A0A8J2R8W5</accession>
<gene>
    <name evidence="9" type="ORF">DCHRY22_LOCUS14945</name>
</gene>
<reference evidence="9" key="1">
    <citation type="submission" date="2021-09" db="EMBL/GenBank/DDBJ databases">
        <authorList>
            <person name="Martin H S."/>
        </authorList>
    </citation>
    <scope>NUCLEOTIDE SEQUENCE</scope>
</reference>
<feature type="domain" description="TMC" evidence="8">
    <location>
        <begin position="91"/>
        <end position="195"/>
    </location>
</feature>
<feature type="transmembrane region" description="Helical" evidence="7">
    <location>
        <begin position="62"/>
        <end position="83"/>
    </location>
</feature>
<evidence type="ECO:0000256" key="2">
    <source>
        <dbReference type="ARBA" id="ARBA00006510"/>
    </source>
</evidence>
<feature type="region of interest" description="Disordered" evidence="6">
    <location>
        <begin position="362"/>
        <end position="393"/>
    </location>
</feature>
<evidence type="ECO:0000313" key="9">
    <source>
        <dbReference type="EMBL" id="CAG9584341.1"/>
    </source>
</evidence>
<dbReference type="OrthoDB" id="1936208at2759"/>
<feature type="transmembrane region" description="Helical" evidence="7">
    <location>
        <begin position="258"/>
        <end position="279"/>
    </location>
</feature>
<evidence type="ECO:0000256" key="3">
    <source>
        <dbReference type="ARBA" id="ARBA00022692"/>
    </source>
</evidence>
<evidence type="ECO:0000256" key="5">
    <source>
        <dbReference type="ARBA" id="ARBA00023136"/>
    </source>
</evidence>
<evidence type="ECO:0000259" key="8">
    <source>
        <dbReference type="Pfam" id="PF07810"/>
    </source>
</evidence>
<dbReference type="InterPro" id="IPR038900">
    <property type="entry name" value="TMC"/>
</dbReference>
<dbReference type="Pfam" id="PF07810">
    <property type="entry name" value="TMC"/>
    <property type="match status" value="1"/>
</dbReference>
<feature type="transmembrane region" description="Helical" evidence="7">
    <location>
        <begin position="151"/>
        <end position="176"/>
    </location>
</feature>
<keyword evidence="4 7" id="KW-1133">Transmembrane helix</keyword>
<feature type="compositionally biased region" description="Basic and acidic residues" evidence="6">
    <location>
        <begin position="362"/>
        <end position="388"/>
    </location>
</feature>
<comment type="similarity">
    <text evidence="2">Belongs to the TMC family.</text>
</comment>
<comment type="subcellular location">
    <subcellularLocation>
        <location evidence="1">Membrane</location>
        <topology evidence="1">Multi-pass membrane protein</topology>
    </subcellularLocation>
</comment>
<evidence type="ECO:0000256" key="6">
    <source>
        <dbReference type="SAM" id="MobiDB-lite"/>
    </source>
</evidence>
<dbReference type="GO" id="GO:0008381">
    <property type="term" value="F:mechanosensitive monoatomic ion channel activity"/>
    <property type="evidence" value="ECO:0007669"/>
    <property type="project" value="TreeGrafter"/>
</dbReference>
<dbReference type="GO" id="GO:0005886">
    <property type="term" value="C:plasma membrane"/>
    <property type="evidence" value="ECO:0007669"/>
    <property type="project" value="InterPro"/>
</dbReference>
<protein>
    <submittedName>
        <fullName evidence="9">(African queen) hypothetical protein</fullName>
    </submittedName>
</protein>
<keyword evidence="10" id="KW-1185">Reference proteome</keyword>
<dbReference type="PANTHER" id="PTHR23302">
    <property type="entry name" value="TRANSMEMBRANE CHANNEL-RELATED"/>
    <property type="match status" value="1"/>
</dbReference>
<keyword evidence="3 7" id="KW-0812">Transmembrane</keyword>
<feature type="transmembrane region" description="Helical" evidence="7">
    <location>
        <begin position="31"/>
        <end position="50"/>
    </location>
</feature>
<comment type="caution">
    <text evidence="9">The sequence shown here is derived from an EMBL/GenBank/DDBJ whole genome shotgun (WGS) entry which is preliminary data.</text>
</comment>
<evidence type="ECO:0000256" key="4">
    <source>
        <dbReference type="ARBA" id="ARBA00022989"/>
    </source>
</evidence>
<evidence type="ECO:0000256" key="1">
    <source>
        <dbReference type="ARBA" id="ARBA00004141"/>
    </source>
</evidence>
<organism evidence="9 10">
    <name type="scientific">Danaus chrysippus</name>
    <name type="common">African queen</name>
    <dbReference type="NCBI Taxonomy" id="151541"/>
    <lineage>
        <taxon>Eukaryota</taxon>
        <taxon>Metazoa</taxon>
        <taxon>Ecdysozoa</taxon>
        <taxon>Arthropoda</taxon>
        <taxon>Hexapoda</taxon>
        <taxon>Insecta</taxon>
        <taxon>Pterygota</taxon>
        <taxon>Neoptera</taxon>
        <taxon>Endopterygota</taxon>
        <taxon>Lepidoptera</taxon>
        <taxon>Glossata</taxon>
        <taxon>Ditrysia</taxon>
        <taxon>Papilionoidea</taxon>
        <taxon>Nymphalidae</taxon>
        <taxon>Danainae</taxon>
        <taxon>Danaini</taxon>
        <taxon>Danaina</taxon>
        <taxon>Danaus</taxon>
        <taxon>Anosia</taxon>
    </lineage>
</organism>
<evidence type="ECO:0000313" key="10">
    <source>
        <dbReference type="Proteomes" id="UP000789524"/>
    </source>
</evidence>
<dbReference type="AlphaFoldDB" id="A0A8J2R8W5"/>
<evidence type="ECO:0000256" key="7">
    <source>
        <dbReference type="SAM" id="Phobius"/>
    </source>
</evidence>
<dbReference type="InterPro" id="IPR012496">
    <property type="entry name" value="TMC_dom"/>
</dbReference>
<feature type="transmembrane region" description="Helical" evidence="7">
    <location>
        <begin position="200"/>
        <end position="221"/>
    </location>
</feature>
<dbReference type="PANTHER" id="PTHR23302:SF43">
    <property type="entry name" value="TMC DOMAIN-CONTAINING PROTEIN"/>
    <property type="match status" value="1"/>
</dbReference>